<dbReference type="GO" id="GO:0000329">
    <property type="term" value="C:fungal-type vacuole membrane"/>
    <property type="evidence" value="ECO:0007669"/>
    <property type="project" value="TreeGrafter"/>
</dbReference>
<accession>A0A9Q8Q484</accession>
<evidence type="ECO:0000256" key="5">
    <source>
        <dbReference type="SAM" id="MobiDB-lite"/>
    </source>
</evidence>
<dbReference type="OrthoDB" id="419537at2759"/>
<name>A0A9Q8Q484_9HYPO</name>
<sequence length="553" mass="59278">MAKAMAVKPVPGVQAVGSTTTEATETSPLLATQPSTSPSYQHGPLKHRFWLIFSQVLLVQFIGFFDTTILSSSHPIITSHFGVASGASWLSTAFLIASTAIQPLLGRLSDATGRKPLFVGCIGIFALATAWCAIAGTFWTFVIARAFCGLGAGGAMALGQIITSDLVPVERRGSYQAYCNVTFGLGSSLGAALGGVLAETIGWRWEFGIQVPILLSCFGVSLAFIPSGLGLREHSLRRSIWTTLKEFDTGGSLLLAICIVCLLLALNLGGNILPWSHPFIVLSLGLFVLSLLAFMWTESRVASPIIPLRLVWHRPHANLLYSNLIAAMLTHAVLFNMPLYFQAVLLSSATSSGLYLMLPSIVTSVTAAMTGLTITHTRHIKWALYLGVSCYLLGTLPLWLLQRNMAQALYLVALVPSSIGQGLQYPGTLIAMLAVSAQSEQAVVTTTLLLWRSLGMVLGVAVSSLVVQNALVHYLDKFVHGAERDHVISLARSSVAAILQLNAPYRQQVIQSYEAALHAMFLSCAVLAFISAVVILPLKSVRIALPPRAVQNN</sequence>
<dbReference type="InterPro" id="IPR020846">
    <property type="entry name" value="MFS_dom"/>
</dbReference>
<dbReference type="EMBL" id="CP086354">
    <property type="protein sequence ID" value="UNI13419.1"/>
    <property type="molecule type" value="Genomic_DNA"/>
</dbReference>
<evidence type="ECO:0000313" key="9">
    <source>
        <dbReference type="Proteomes" id="UP000829364"/>
    </source>
</evidence>
<feature type="transmembrane region" description="Helical" evidence="6">
    <location>
        <begin position="449"/>
        <end position="471"/>
    </location>
</feature>
<organism evidence="8 9">
    <name type="scientific">Purpureocillium takamizusanense</name>
    <dbReference type="NCBI Taxonomy" id="2060973"/>
    <lineage>
        <taxon>Eukaryota</taxon>
        <taxon>Fungi</taxon>
        <taxon>Dikarya</taxon>
        <taxon>Ascomycota</taxon>
        <taxon>Pezizomycotina</taxon>
        <taxon>Sordariomycetes</taxon>
        <taxon>Hypocreomycetidae</taxon>
        <taxon>Hypocreales</taxon>
        <taxon>Ophiocordycipitaceae</taxon>
        <taxon>Purpureocillium</taxon>
    </lineage>
</organism>
<dbReference type="InterPro" id="IPR036259">
    <property type="entry name" value="MFS_trans_sf"/>
</dbReference>
<keyword evidence="2 6" id="KW-0812">Transmembrane</keyword>
<feature type="transmembrane region" description="Helical" evidence="6">
    <location>
        <begin position="318"/>
        <end position="341"/>
    </location>
</feature>
<evidence type="ECO:0000256" key="6">
    <source>
        <dbReference type="SAM" id="Phobius"/>
    </source>
</evidence>
<evidence type="ECO:0000256" key="2">
    <source>
        <dbReference type="ARBA" id="ARBA00022692"/>
    </source>
</evidence>
<feature type="transmembrane region" description="Helical" evidence="6">
    <location>
        <begin position="81"/>
        <end position="105"/>
    </location>
</feature>
<dbReference type="Gene3D" id="1.20.1250.20">
    <property type="entry name" value="MFS general substrate transporter like domains"/>
    <property type="match status" value="1"/>
</dbReference>
<dbReference type="Proteomes" id="UP000829364">
    <property type="component" value="Chromosome 1"/>
</dbReference>
<keyword evidence="3 6" id="KW-1133">Transmembrane helix</keyword>
<dbReference type="SUPFAM" id="SSF103473">
    <property type="entry name" value="MFS general substrate transporter"/>
    <property type="match status" value="1"/>
</dbReference>
<keyword evidence="4 6" id="KW-0472">Membrane</keyword>
<dbReference type="PANTHER" id="PTHR23501:SF67">
    <property type="entry name" value="MFS MULTIDRUG EFFLUX TRANSPORTER (EUROFUNG)"/>
    <property type="match status" value="1"/>
</dbReference>
<reference evidence="8" key="1">
    <citation type="submission" date="2021-11" db="EMBL/GenBank/DDBJ databases">
        <title>Purpureocillium_takamizusanense_genome.</title>
        <authorList>
            <person name="Nguyen N.-H."/>
        </authorList>
    </citation>
    <scope>NUCLEOTIDE SEQUENCE</scope>
    <source>
        <strain evidence="8">PT3</strain>
    </source>
</reference>
<protein>
    <recommendedName>
        <fullName evidence="7">Major facilitator superfamily (MFS) profile domain-containing protein</fullName>
    </recommendedName>
</protein>
<evidence type="ECO:0000313" key="8">
    <source>
        <dbReference type="EMBL" id="UNI13419.1"/>
    </source>
</evidence>
<feature type="transmembrane region" description="Helical" evidence="6">
    <location>
        <begin position="279"/>
        <end position="297"/>
    </location>
</feature>
<keyword evidence="9" id="KW-1185">Reference proteome</keyword>
<feature type="region of interest" description="Disordered" evidence="5">
    <location>
        <begin position="16"/>
        <end position="36"/>
    </location>
</feature>
<evidence type="ECO:0000256" key="3">
    <source>
        <dbReference type="ARBA" id="ARBA00022989"/>
    </source>
</evidence>
<dbReference type="RefSeq" id="XP_047836900.1">
    <property type="nucleotide sequence ID" value="XM_047980942.1"/>
</dbReference>
<feature type="transmembrane region" description="Helical" evidence="6">
    <location>
        <begin position="515"/>
        <end position="538"/>
    </location>
</feature>
<dbReference type="GO" id="GO:0015174">
    <property type="term" value="F:basic amino acid transmembrane transporter activity"/>
    <property type="evidence" value="ECO:0007669"/>
    <property type="project" value="TreeGrafter"/>
</dbReference>
<feature type="transmembrane region" description="Helical" evidence="6">
    <location>
        <begin position="382"/>
        <end position="402"/>
    </location>
</feature>
<dbReference type="InterPro" id="IPR011701">
    <property type="entry name" value="MFS"/>
</dbReference>
<feature type="transmembrane region" description="Helical" evidence="6">
    <location>
        <begin position="142"/>
        <end position="163"/>
    </location>
</feature>
<feature type="transmembrane region" description="Helical" evidence="6">
    <location>
        <begin position="209"/>
        <end position="231"/>
    </location>
</feature>
<feature type="transmembrane region" description="Helical" evidence="6">
    <location>
        <begin position="175"/>
        <end position="197"/>
    </location>
</feature>
<feature type="transmembrane region" description="Helical" evidence="6">
    <location>
        <begin position="49"/>
        <end position="69"/>
    </location>
</feature>
<feature type="transmembrane region" description="Helical" evidence="6">
    <location>
        <begin position="252"/>
        <end position="273"/>
    </location>
</feature>
<dbReference type="AlphaFoldDB" id="A0A9Q8Q484"/>
<feature type="transmembrane region" description="Helical" evidence="6">
    <location>
        <begin position="117"/>
        <end position="136"/>
    </location>
</feature>
<feature type="transmembrane region" description="Helical" evidence="6">
    <location>
        <begin position="408"/>
        <end position="437"/>
    </location>
</feature>
<gene>
    <name evidence="8" type="ORF">JDV02_000167</name>
</gene>
<evidence type="ECO:0000256" key="1">
    <source>
        <dbReference type="ARBA" id="ARBA00004141"/>
    </source>
</evidence>
<evidence type="ECO:0000256" key="4">
    <source>
        <dbReference type="ARBA" id="ARBA00023136"/>
    </source>
</evidence>
<proteinExistence type="predicted"/>
<evidence type="ECO:0000259" key="7">
    <source>
        <dbReference type="PROSITE" id="PS50850"/>
    </source>
</evidence>
<feature type="domain" description="Major facilitator superfamily (MFS) profile" evidence="7">
    <location>
        <begin position="52"/>
        <end position="543"/>
    </location>
</feature>
<dbReference type="PANTHER" id="PTHR23501">
    <property type="entry name" value="MAJOR FACILITATOR SUPERFAMILY"/>
    <property type="match status" value="1"/>
</dbReference>
<dbReference type="Pfam" id="PF07690">
    <property type="entry name" value="MFS_1"/>
    <property type="match status" value="1"/>
</dbReference>
<dbReference type="KEGG" id="ptkz:JDV02_000167"/>
<feature type="transmembrane region" description="Helical" evidence="6">
    <location>
        <begin position="353"/>
        <end position="375"/>
    </location>
</feature>
<dbReference type="PROSITE" id="PS50850">
    <property type="entry name" value="MFS"/>
    <property type="match status" value="1"/>
</dbReference>
<comment type="subcellular location">
    <subcellularLocation>
        <location evidence="1">Membrane</location>
        <topology evidence="1">Multi-pass membrane protein</topology>
    </subcellularLocation>
</comment>
<dbReference type="GeneID" id="72062133"/>